<dbReference type="InterPro" id="IPR006264">
    <property type="entry name" value="EPSP_synthase"/>
</dbReference>
<feature type="binding site" evidence="7">
    <location>
        <position position="370"/>
    </location>
    <ligand>
        <name>phosphoenolpyruvate</name>
        <dbReference type="ChEBI" id="CHEBI:58702"/>
    </ligand>
</feature>
<keyword evidence="7" id="KW-0963">Cytoplasm</keyword>
<dbReference type="GO" id="GO:0005737">
    <property type="term" value="C:cytoplasm"/>
    <property type="evidence" value="ECO:0007669"/>
    <property type="project" value="UniProtKB-SubCell"/>
</dbReference>
<keyword evidence="3 7" id="KW-0028">Amino-acid biosynthesis</keyword>
<evidence type="ECO:0000313" key="9">
    <source>
        <dbReference type="EMBL" id="QJW88599.1"/>
    </source>
</evidence>
<dbReference type="GO" id="GO:0008652">
    <property type="term" value="P:amino acid biosynthetic process"/>
    <property type="evidence" value="ECO:0007669"/>
    <property type="project" value="UniProtKB-KW"/>
</dbReference>
<organism evidence="9 10">
    <name type="scientific">Spirosoma taeanense</name>
    <dbReference type="NCBI Taxonomy" id="2735870"/>
    <lineage>
        <taxon>Bacteria</taxon>
        <taxon>Pseudomonadati</taxon>
        <taxon>Bacteroidota</taxon>
        <taxon>Cytophagia</taxon>
        <taxon>Cytophagales</taxon>
        <taxon>Cytophagaceae</taxon>
        <taxon>Spirosoma</taxon>
    </lineage>
</organism>
<dbReference type="InterPro" id="IPR036968">
    <property type="entry name" value="Enolpyruvate_Tfrase_sf"/>
</dbReference>
<evidence type="ECO:0000256" key="2">
    <source>
        <dbReference type="ARBA" id="ARBA00009948"/>
    </source>
</evidence>
<evidence type="ECO:0000259" key="8">
    <source>
        <dbReference type="Pfam" id="PF00275"/>
    </source>
</evidence>
<keyword evidence="5 7" id="KW-0057">Aromatic amino acid biosynthesis</keyword>
<feature type="binding site" evidence="7">
    <location>
        <position position="23"/>
    </location>
    <ligand>
        <name>phosphoenolpyruvate</name>
        <dbReference type="ChEBI" id="CHEBI:58702"/>
    </ligand>
</feature>
<comment type="subunit">
    <text evidence="7">Monomer.</text>
</comment>
<keyword evidence="10" id="KW-1185">Reference proteome</keyword>
<gene>
    <name evidence="7" type="primary">aroA</name>
    <name evidence="9" type="ORF">HNV11_04020</name>
</gene>
<dbReference type="PANTHER" id="PTHR21090">
    <property type="entry name" value="AROM/DEHYDROQUINATE SYNTHASE"/>
    <property type="match status" value="1"/>
</dbReference>
<dbReference type="PIRSF" id="PIRSF000505">
    <property type="entry name" value="EPSPS"/>
    <property type="match status" value="1"/>
</dbReference>
<evidence type="ECO:0000256" key="6">
    <source>
        <dbReference type="ARBA" id="ARBA00044633"/>
    </source>
</evidence>
<feature type="domain" description="Enolpyruvate transferase" evidence="8">
    <location>
        <begin position="68"/>
        <end position="403"/>
    </location>
</feature>
<dbReference type="SUPFAM" id="SSF55205">
    <property type="entry name" value="EPT/RTPC-like"/>
    <property type="match status" value="1"/>
</dbReference>
<feature type="binding site" evidence="7">
    <location>
        <position position="394"/>
    </location>
    <ligand>
        <name>phosphoenolpyruvate</name>
        <dbReference type="ChEBI" id="CHEBI:58702"/>
    </ligand>
</feature>
<feature type="binding site" evidence="7">
    <location>
        <position position="147"/>
    </location>
    <ligand>
        <name>3-phosphoshikimate</name>
        <dbReference type="ChEBI" id="CHEBI:145989"/>
    </ligand>
</feature>
<feature type="binding site" evidence="7">
    <location>
        <position position="320"/>
    </location>
    <ligand>
        <name>3-phosphoshikimate</name>
        <dbReference type="ChEBI" id="CHEBI:145989"/>
    </ligand>
</feature>
<evidence type="ECO:0000256" key="7">
    <source>
        <dbReference type="HAMAP-Rule" id="MF_00210"/>
    </source>
</evidence>
<dbReference type="InterPro" id="IPR023193">
    <property type="entry name" value="EPSP_synthase_CS"/>
</dbReference>
<feature type="binding site" evidence="7">
    <location>
        <position position="28"/>
    </location>
    <ligand>
        <name>3-phosphoshikimate</name>
        <dbReference type="ChEBI" id="CHEBI:145989"/>
    </ligand>
</feature>
<dbReference type="Pfam" id="PF00275">
    <property type="entry name" value="EPSP_synthase"/>
    <property type="match status" value="2"/>
</dbReference>
<feature type="binding site" evidence="7">
    <location>
        <position position="146"/>
    </location>
    <ligand>
        <name>3-phosphoshikimate</name>
        <dbReference type="ChEBI" id="CHEBI:145989"/>
    </ligand>
</feature>
<dbReference type="PROSITE" id="PS00885">
    <property type="entry name" value="EPSP_SYNTHASE_2"/>
    <property type="match status" value="1"/>
</dbReference>
<dbReference type="PANTHER" id="PTHR21090:SF5">
    <property type="entry name" value="PENTAFUNCTIONAL AROM POLYPEPTIDE"/>
    <property type="match status" value="1"/>
</dbReference>
<dbReference type="Gene3D" id="3.65.10.10">
    <property type="entry name" value="Enolpyruvate transferase domain"/>
    <property type="match status" value="3"/>
</dbReference>
<feature type="binding site" evidence="7">
    <location>
        <position position="148"/>
    </location>
    <ligand>
        <name>phosphoenolpyruvate</name>
        <dbReference type="ChEBI" id="CHEBI:58702"/>
    </ligand>
</feature>
<dbReference type="RefSeq" id="WP_171738436.1">
    <property type="nucleotide sequence ID" value="NZ_CP053435.1"/>
</dbReference>
<comment type="caution">
    <text evidence="7">Lacks conserved residue(s) required for the propagation of feature annotation.</text>
</comment>
<feature type="active site" description="Proton acceptor" evidence="7">
    <location>
        <position position="293"/>
    </location>
</feature>
<comment type="pathway">
    <text evidence="1 7">Metabolic intermediate biosynthesis; chorismate biosynthesis; chorismate from D-erythrose 4-phosphate and phosphoenolpyruvate: step 6/7.</text>
</comment>
<feature type="domain" description="Enolpyruvate transferase" evidence="8">
    <location>
        <begin position="10"/>
        <end position="60"/>
    </location>
</feature>
<dbReference type="HAMAP" id="MF_00210">
    <property type="entry name" value="EPSP_synth"/>
    <property type="match status" value="1"/>
</dbReference>
<dbReference type="CDD" id="cd01556">
    <property type="entry name" value="EPSP_synthase"/>
    <property type="match status" value="1"/>
</dbReference>
<dbReference type="InterPro" id="IPR001986">
    <property type="entry name" value="Enolpyruvate_Tfrase_dom"/>
</dbReference>
<comment type="function">
    <text evidence="7">Catalyzes the transfer of the enolpyruvyl moiety of phosphoenolpyruvate (PEP) to the 5-hydroxyl of shikimate-3-phosphate (S3P) to produce enolpyruvyl shikimate-3-phosphate and inorganic phosphate.</text>
</comment>
<feature type="binding site" evidence="7">
    <location>
        <position position="99"/>
    </location>
    <ligand>
        <name>phosphoenolpyruvate</name>
        <dbReference type="ChEBI" id="CHEBI:58702"/>
    </ligand>
</feature>
<feature type="binding site" evidence="7">
    <location>
        <position position="324"/>
    </location>
    <ligand>
        <name>phosphoenolpyruvate</name>
        <dbReference type="ChEBI" id="CHEBI:58702"/>
    </ligand>
</feature>
<evidence type="ECO:0000256" key="1">
    <source>
        <dbReference type="ARBA" id="ARBA00004811"/>
    </source>
</evidence>
<keyword evidence="4 7" id="KW-0808">Transferase</keyword>
<evidence type="ECO:0000256" key="4">
    <source>
        <dbReference type="ARBA" id="ARBA00022679"/>
    </source>
</evidence>
<name>A0A6M5Y471_9BACT</name>
<dbReference type="AlphaFoldDB" id="A0A6M5Y471"/>
<feature type="binding site" evidence="7">
    <location>
        <position position="174"/>
    </location>
    <ligand>
        <name>3-phosphoshikimate</name>
        <dbReference type="ChEBI" id="CHEBI:145989"/>
    </ligand>
</feature>
<feature type="binding site" evidence="7">
    <location>
        <position position="23"/>
    </location>
    <ligand>
        <name>3-phosphoshikimate</name>
        <dbReference type="ChEBI" id="CHEBI:145989"/>
    </ligand>
</feature>
<feature type="binding site" evidence="7">
    <location>
        <position position="71"/>
    </location>
    <ligand>
        <name>phosphoenolpyruvate</name>
        <dbReference type="ChEBI" id="CHEBI:58702"/>
    </ligand>
</feature>
<dbReference type="GO" id="GO:0003866">
    <property type="term" value="F:3-phosphoshikimate 1-carboxyvinyltransferase activity"/>
    <property type="evidence" value="ECO:0007669"/>
    <property type="project" value="UniProtKB-UniRule"/>
</dbReference>
<dbReference type="Proteomes" id="UP000502756">
    <property type="component" value="Chromosome"/>
</dbReference>
<reference evidence="9 10" key="1">
    <citation type="submission" date="2020-05" db="EMBL/GenBank/DDBJ databases">
        <title>Genome sequencing of Spirosoma sp. TS118.</title>
        <authorList>
            <person name="Lee J.-H."/>
            <person name="Jeong S."/>
            <person name="Zhao L."/>
            <person name="Jung J.-H."/>
            <person name="Kim M.-K."/>
            <person name="Lim S."/>
        </authorList>
    </citation>
    <scope>NUCLEOTIDE SEQUENCE [LARGE SCALE GENOMIC DNA]</scope>
    <source>
        <strain evidence="9 10">TS118</strain>
    </source>
</reference>
<dbReference type="GO" id="GO:0009423">
    <property type="term" value="P:chorismate biosynthetic process"/>
    <property type="evidence" value="ECO:0007669"/>
    <property type="project" value="UniProtKB-UniRule"/>
</dbReference>
<proteinExistence type="inferred from homology"/>
<dbReference type="EC" id="2.5.1.19" evidence="7"/>
<dbReference type="InterPro" id="IPR013792">
    <property type="entry name" value="RNA3'P_cycl/enolpyr_Trfase_a/b"/>
</dbReference>
<accession>A0A6M5Y471</accession>
<evidence type="ECO:0000256" key="3">
    <source>
        <dbReference type="ARBA" id="ARBA00022605"/>
    </source>
</evidence>
<evidence type="ECO:0000256" key="5">
    <source>
        <dbReference type="ARBA" id="ARBA00023141"/>
    </source>
</evidence>
<evidence type="ECO:0000313" key="10">
    <source>
        <dbReference type="Proteomes" id="UP000502756"/>
    </source>
</evidence>
<protein>
    <recommendedName>
        <fullName evidence="7">3-phosphoshikimate 1-carboxyvinyltransferase</fullName>
        <ecNumber evidence="7">2.5.1.19</ecNumber>
    </recommendedName>
    <alternativeName>
        <fullName evidence="7">5-enolpyruvylshikimate-3-phosphate synthase</fullName>
        <shortName evidence="7">EPSP synthase</shortName>
        <shortName evidence="7">EPSPS</shortName>
    </alternativeName>
</protein>
<dbReference type="KEGG" id="stae:HNV11_04020"/>
<dbReference type="GO" id="GO:0009073">
    <property type="term" value="P:aromatic amino acid family biosynthetic process"/>
    <property type="evidence" value="ECO:0007669"/>
    <property type="project" value="UniProtKB-KW"/>
</dbReference>
<feature type="binding site" evidence="7">
    <location>
        <position position="24"/>
    </location>
    <ligand>
        <name>3-phosphoshikimate</name>
        <dbReference type="ChEBI" id="CHEBI:145989"/>
    </ligand>
</feature>
<comment type="subcellular location">
    <subcellularLocation>
        <location evidence="7">Cytoplasm</location>
    </subcellularLocation>
</comment>
<comment type="similarity">
    <text evidence="2 7">Belongs to the EPSP synthase family.</text>
</comment>
<comment type="catalytic activity">
    <reaction evidence="6">
        <text>3-phosphoshikimate + phosphoenolpyruvate = 5-O-(1-carboxyvinyl)-3-phosphoshikimate + phosphate</text>
        <dbReference type="Rhea" id="RHEA:21256"/>
        <dbReference type="ChEBI" id="CHEBI:43474"/>
        <dbReference type="ChEBI" id="CHEBI:57701"/>
        <dbReference type="ChEBI" id="CHEBI:58702"/>
        <dbReference type="ChEBI" id="CHEBI:145989"/>
        <dbReference type="EC" id="2.5.1.19"/>
    </reaction>
    <physiologicalReaction direction="left-to-right" evidence="6">
        <dbReference type="Rhea" id="RHEA:21257"/>
    </physiologicalReaction>
</comment>
<feature type="binding site" evidence="7">
    <location>
        <position position="148"/>
    </location>
    <ligand>
        <name>3-phosphoshikimate</name>
        <dbReference type="ChEBI" id="CHEBI:145989"/>
    </ligand>
</feature>
<feature type="binding site" evidence="7">
    <location>
        <position position="293"/>
    </location>
    <ligand>
        <name>3-phosphoshikimate</name>
        <dbReference type="ChEBI" id="CHEBI:145989"/>
    </ligand>
</feature>
<dbReference type="EMBL" id="CP053435">
    <property type="protein sequence ID" value="QJW88599.1"/>
    <property type="molecule type" value="Genomic_DNA"/>
</dbReference>
<dbReference type="UniPathway" id="UPA00053">
    <property type="reaction ID" value="UER00089"/>
</dbReference>
<sequence>MNAVQLSPPTGPVRATIPLASSKSESNRALIIDALTDFRCELQNLSTARDTQTMIRLLKSTDSTADVLDAGTTMRFLTAYFATTGQQKTMTGTPRMCERPIGILVDALRTLGADITYLNNEGYPPLQLNGFRAADTNRVSIRGDVSSQYISALLMIAPRLPQGLTLELTGAIGSRPYIEMTLEQMRYFGADVQADWEAKTITVASKPYTPKPYAIESDWSGASYWYSVLALAEDETAEIELLGLKAKSLQGDSAIVEIMRSLGVESLFNETGVRLTKGQTATTLAWDFTDCPDLAQTVAVCAAMKGVTLTLTGVESLKIKETDRIAALQAELQKIGAELVETEPNHRYEVRQLSAAPQSPATIDTYDDHRMAMAFSPVALRQEIIIEEPGVVAKSYPSFWDDMARVVTVSSLGQSEKQASI</sequence>